<comment type="similarity">
    <text evidence="6">Belongs to the TRAFAC class myosin-kinesin ATPase superfamily. Myosin family.</text>
</comment>
<evidence type="ECO:0000256" key="2">
    <source>
        <dbReference type="ARBA" id="ARBA00022840"/>
    </source>
</evidence>
<reference evidence="9" key="1">
    <citation type="submission" date="2021-01" db="EMBL/GenBank/DDBJ databases">
        <authorList>
            <person name="Corre E."/>
            <person name="Pelletier E."/>
            <person name="Niang G."/>
            <person name="Scheremetjew M."/>
            <person name="Finn R."/>
            <person name="Kale V."/>
            <person name="Holt S."/>
            <person name="Cochrane G."/>
            <person name="Meng A."/>
            <person name="Brown T."/>
            <person name="Cohen L."/>
        </authorList>
    </citation>
    <scope>NUCLEOTIDE SEQUENCE</scope>
    <source>
        <strain evidence="9">Grunow 1884</strain>
    </source>
</reference>
<keyword evidence="2" id="KW-0067">ATP-binding</keyword>
<dbReference type="Gene3D" id="1.20.58.530">
    <property type="match status" value="1"/>
</dbReference>
<dbReference type="InterPro" id="IPR001609">
    <property type="entry name" value="Myosin_head_motor_dom-like"/>
</dbReference>
<keyword evidence="3 6" id="KW-0518">Myosin</keyword>
<keyword evidence="4" id="KW-0505">Motor protein</keyword>
<dbReference type="AlphaFoldDB" id="A0A7S1ZJD2"/>
<dbReference type="SUPFAM" id="SSF52540">
    <property type="entry name" value="P-loop containing nucleoside triphosphate hydrolases"/>
    <property type="match status" value="1"/>
</dbReference>
<dbReference type="GO" id="GO:0005524">
    <property type="term" value="F:ATP binding"/>
    <property type="evidence" value="ECO:0007669"/>
    <property type="project" value="UniProtKB-KW"/>
</dbReference>
<evidence type="ECO:0000256" key="4">
    <source>
        <dbReference type="ARBA" id="ARBA00023175"/>
    </source>
</evidence>
<protein>
    <recommendedName>
        <fullName evidence="8">Myosin motor domain-containing protein</fullName>
    </recommendedName>
</protein>
<dbReference type="PROSITE" id="PS50096">
    <property type="entry name" value="IQ"/>
    <property type="match status" value="1"/>
</dbReference>
<evidence type="ECO:0000259" key="8">
    <source>
        <dbReference type="PROSITE" id="PS51456"/>
    </source>
</evidence>
<dbReference type="Gene3D" id="3.40.850.10">
    <property type="entry name" value="Kinesin motor domain"/>
    <property type="match status" value="1"/>
</dbReference>
<evidence type="ECO:0000256" key="1">
    <source>
        <dbReference type="ARBA" id="ARBA00022741"/>
    </source>
</evidence>
<dbReference type="GO" id="GO:0000146">
    <property type="term" value="F:microfilament motor activity"/>
    <property type="evidence" value="ECO:0007669"/>
    <property type="project" value="TreeGrafter"/>
</dbReference>
<dbReference type="PANTHER" id="PTHR13140">
    <property type="entry name" value="MYOSIN"/>
    <property type="match status" value="1"/>
</dbReference>
<dbReference type="SMART" id="SM00015">
    <property type="entry name" value="IQ"/>
    <property type="match status" value="3"/>
</dbReference>
<dbReference type="Pfam" id="PF00063">
    <property type="entry name" value="Myosin_head"/>
    <property type="match status" value="1"/>
</dbReference>
<dbReference type="PROSITE" id="PS51456">
    <property type="entry name" value="MYOSIN_MOTOR"/>
    <property type="match status" value="1"/>
</dbReference>
<dbReference type="GO" id="GO:0016020">
    <property type="term" value="C:membrane"/>
    <property type="evidence" value="ECO:0007669"/>
    <property type="project" value="TreeGrafter"/>
</dbReference>
<keyword evidence="7" id="KW-0175">Coiled coil</keyword>
<dbReference type="SMART" id="SM00242">
    <property type="entry name" value="MYSc"/>
    <property type="match status" value="1"/>
</dbReference>
<dbReference type="EMBL" id="HBGO01018996">
    <property type="protein sequence ID" value="CAD9340927.1"/>
    <property type="molecule type" value="Transcribed_RNA"/>
</dbReference>
<evidence type="ECO:0000256" key="5">
    <source>
        <dbReference type="ARBA" id="ARBA00023203"/>
    </source>
</evidence>
<dbReference type="InterPro" id="IPR000048">
    <property type="entry name" value="IQ_motif_EF-hand-BS"/>
</dbReference>
<name>A0A7S1ZJD2_TRICV</name>
<dbReference type="Gene3D" id="3.30.70.1590">
    <property type="match status" value="1"/>
</dbReference>
<organism evidence="9">
    <name type="scientific">Trieres chinensis</name>
    <name type="common">Marine centric diatom</name>
    <name type="synonym">Odontella sinensis</name>
    <dbReference type="NCBI Taxonomy" id="1514140"/>
    <lineage>
        <taxon>Eukaryota</taxon>
        <taxon>Sar</taxon>
        <taxon>Stramenopiles</taxon>
        <taxon>Ochrophyta</taxon>
        <taxon>Bacillariophyta</taxon>
        <taxon>Mediophyceae</taxon>
        <taxon>Biddulphiophycidae</taxon>
        <taxon>Eupodiscales</taxon>
        <taxon>Parodontellaceae</taxon>
        <taxon>Trieres</taxon>
    </lineage>
</organism>
<feature type="domain" description="Myosin motor" evidence="8">
    <location>
        <begin position="1"/>
        <end position="247"/>
    </location>
</feature>
<accession>A0A7S1ZJD2</accession>
<dbReference type="GO" id="GO:0005737">
    <property type="term" value="C:cytoplasm"/>
    <property type="evidence" value="ECO:0007669"/>
    <property type="project" value="TreeGrafter"/>
</dbReference>
<feature type="region of interest" description="Actin-binding" evidence="6">
    <location>
        <begin position="117"/>
        <end position="139"/>
    </location>
</feature>
<dbReference type="PANTHER" id="PTHR13140:SF706">
    <property type="entry name" value="DILUTE CLASS UNCONVENTIONAL MYOSIN, ISOFORM C"/>
    <property type="match status" value="1"/>
</dbReference>
<evidence type="ECO:0000256" key="3">
    <source>
        <dbReference type="ARBA" id="ARBA00023123"/>
    </source>
</evidence>
<dbReference type="Pfam" id="PF00612">
    <property type="entry name" value="IQ"/>
    <property type="match status" value="2"/>
</dbReference>
<dbReference type="InterPro" id="IPR036961">
    <property type="entry name" value="Kinesin_motor_dom_sf"/>
</dbReference>
<dbReference type="InterPro" id="IPR027417">
    <property type="entry name" value="P-loop_NTPase"/>
</dbReference>
<dbReference type="GO" id="GO:0016459">
    <property type="term" value="C:myosin complex"/>
    <property type="evidence" value="ECO:0007669"/>
    <property type="project" value="UniProtKB-KW"/>
</dbReference>
<keyword evidence="5 6" id="KW-0009">Actin-binding</keyword>
<evidence type="ECO:0000256" key="6">
    <source>
        <dbReference type="PROSITE-ProRule" id="PRU00782"/>
    </source>
</evidence>
<comment type="caution">
    <text evidence="6">Lacks conserved residue(s) required for the propagation of feature annotation.</text>
</comment>
<dbReference type="GO" id="GO:0051015">
    <property type="term" value="F:actin filament binding"/>
    <property type="evidence" value="ECO:0007669"/>
    <property type="project" value="TreeGrafter"/>
</dbReference>
<dbReference type="GO" id="GO:0007015">
    <property type="term" value="P:actin filament organization"/>
    <property type="evidence" value="ECO:0007669"/>
    <property type="project" value="TreeGrafter"/>
</dbReference>
<proteinExistence type="inferred from homology"/>
<sequence length="653" mass="74964">MVLNDECLRPKGNDESFVYKSKQIHRDSTRLLHHGLHRRTEFAIRHFAGDVKYDATGFVERNMDRLPTDLLELACSSSNIIIQRRFGKLADAVAEVKKNYRRKRAVATICTKFRTQLSDLMKDIRNSKTRYIRCVKPNGDCLPLITDHDMTMKQLASAGLVTAIMVERETFPSCLPYSVIWDRFNILLPEDFDTSGDMETKAKRLLEFLLEGKEKVVAGEVIAPYACGKTKVFFRSGAQEELDSQRQGIFDTNATIIQNWYRTILLKRKFGKAREASIVIQSFWRMCLAKKLRAAILLAIVRLQCWARCTLAVTSLYRLRRMKAASAIQSRWRAHDKRSELLRFRRAANVIRRNFVATKNRESMSSALSRVVEEAQMDQKAKDFQKKLYAPATYDRDELLEECGITMGYLTRQLSTQRIRSTELGDQANRAREAAALSQAHASAVESSMAASKLEITKLRGSNARLRSHVGEIKAGTVNLKHLIKNMQEAHNDTKRKQRAEYEDMKTSYEDELAAMKRELREVKRQHAAEVEELRGEMMESEERNRREVERLHEELNATEENHTNDLYKMMDALAVQEGSVRSGVGDGGMLRDSSSEEEELRDRLETMKMNNVKAARDLQAILCDKCQREFPPVMELLGLNQYKGGSRNLQVD</sequence>
<evidence type="ECO:0000256" key="7">
    <source>
        <dbReference type="SAM" id="Coils"/>
    </source>
</evidence>
<keyword evidence="1" id="KW-0547">Nucleotide-binding</keyword>
<evidence type="ECO:0000313" key="9">
    <source>
        <dbReference type="EMBL" id="CAD9340927.1"/>
    </source>
</evidence>
<dbReference type="Gene3D" id="1.20.120.720">
    <property type="entry name" value="Myosin VI head, motor domain, U50 subdomain"/>
    <property type="match status" value="1"/>
</dbReference>
<feature type="coiled-coil region" evidence="7">
    <location>
        <begin position="492"/>
        <end position="566"/>
    </location>
</feature>
<dbReference type="Gene3D" id="1.20.5.190">
    <property type="match status" value="1"/>
</dbReference>
<gene>
    <name evidence="9" type="ORF">OSIN01602_LOCUS10901</name>
</gene>
<feature type="coiled-coil region" evidence="7">
    <location>
        <begin position="591"/>
        <end position="618"/>
    </location>
</feature>